<dbReference type="RefSeq" id="WP_227181103.1">
    <property type="nucleotide sequence ID" value="NZ_JAJBZT010000006.1"/>
</dbReference>
<accession>A0ABS8D830</accession>
<dbReference type="PIRSF" id="PIRSF028589">
    <property type="entry name" value="UCP028589"/>
    <property type="match status" value="1"/>
</dbReference>
<organism evidence="1 2">
    <name type="scientific">Leeia speluncae</name>
    <dbReference type="NCBI Taxonomy" id="2884804"/>
    <lineage>
        <taxon>Bacteria</taxon>
        <taxon>Pseudomonadati</taxon>
        <taxon>Pseudomonadota</taxon>
        <taxon>Betaproteobacteria</taxon>
        <taxon>Neisseriales</taxon>
        <taxon>Leeiaceae</taxon>
        <taxon>Leeia</taxon>
    </lineage>
</organism>
<proteinExistence type="predicted"/>
<evidence type="ECO:0000313" key="1">
    <source>
        <dbReference type="EMBL" id="MCB6184292.1"/>
    </source>
</evidence>
<gene>
    <name evidence="1" type="ORF">LIN78_12125</name>
</gene>
<protein>
    <submittedName>
        <fullName evidence="1">DUF4815 domain-containing protein</fullName>
    </submittedName>
</protein>
<dbReference type="InterPro" id="IPR016893">
    <property type="entry name" value="UCP028589"/>
</dbReference>
<dbReference type="Proteomes" id="UP001165395">
    <property type="component" value="Unassembled WGS sequence"/>
</dbReference>
<evidence type="ECO:0000313" key="2">
    <source>
        <dbReference type="Proteomes" id="UP001165395"/>
    </source>
</evidence>
<reference evidence="1" key="1">
    <citation type="submission" date="2021-10" db="EMBL/GenBank/DDBJ databases">
        <title>The complete genome sequence of Leeia sp. TBRC 13508.</title>
        <authorList>
            <person name="Charoenyingcharoen P."/>
            <person name="Yukphan P."/>
        </authorList>
    </citation>
    <scope>NUCLEOTIDE SEQUENCE</scope>
    <source>
        <strain evidence="1">TBRC 13508</strain>
    </source>
</reference>
<name>A0ABS8D830_9NEIS</name>
<dbReference type="EMBL" id="JAJBZT010000006">
    <property type="protein sequence ID" value="MCB6184292.1"/>
    <property type="molecule type" value="Genomic_DNA"/>
</dbReference>
<comment type="caution">
    <text evidence="1">The sequence shown here is derived from an EMBL/GenBank/DDBJ whole genome shotgun (WGS) entry which is preliminary data.</text>
</comment>
<keyword evidence="2" id="KW-1185">Reference proteome</keyword>
<sequence>MEKHYIGKGKVLASTVGARGFREFGNCSSLKFSFSEDKKTVADSTSTGGGNAASVTRIKDVTVEMDLRELSAENLALAIFGESSIYAAGNVASEVVLVVGLDCLHPLAHIGASTVVVTPSAGGAAYVAGTDYVVTGAGIKPLTGGAIASGDSLTVSYSYPKQAVIQALAASGKEISLLFDGMNEAASGSPVVVEVYRIKLSPTDSIDFIGDDFATLKLKGEVLKDTTIVQPGLSQFFKASQLV</sequence>